<proteinExistence type="predicted"/>
<dbReference type="AlphaFoldDB" id="A0A9Q0PJL1"/>
<evidence type="ECO:0000313" key="1">
    <source>
        <dbReference type="EMBL" id="KAJ6689382.1"/>
    </source>
</evidence>
<organism evidence="1 2">
    <name type="scientific">Salix viminalis</name>
    <name type="common">Common osier</name>
    <name type="synonym">Basket willow</name>
    <dbReference type="NCBI Taxonomy" id="40686"/>
    <lineage>
        <taxon>Eukaryota</taxon>
        <taxon>Viridiplantae</taxon>
        <taxon>Streptophyta</taxon>
        <taxon>Embryophyta</taxon>
        <taxon>Tracheophyta</taxon>
        <taxon>Spermatophyta</taxon>
        <taxon>Magnoliopsida</taxon>
        <taxon>eudicotyledons</taxon>
        <taxon>Gunneridae</taxon>
        <taxon>Pentapetalae</taxon>
        <taxon>rosids</taxon>
        <taxon>fabids</taxon>
        <taxon>Malpighiales</taxon>
        <taxon>Salicaceae</taxon>
        <taxon>Saliceae</taxon>
        <taxon>Salix</taxon>
    </lineage>
</organism>
<gene>
    <name evidence="1" type="ORF">OIU85_005751</name>
</gene>
<accession>A0A9Q0PJL1</accession>
<reference evidence="1" key="2">
    <citation type="journal article" date="2023" name="Int. J. Mol. Sci.">
        <title>De Novo Assembly and Annotation of 11 Diverse Shrub Willow (Salix) Genomes Reveals Novel Gene Organization in Sex-Linked Regions.</title>
        <authorList>
            <person name="Hyden B."/>
            <person name="Feng K."/>
            <person name="Yates T.B."/>
            <person name="Jawdy S."/>
            <person name="Cereghino C."/>
            <person name="Smart L.B."/>
            <person name="Muchero W."/>
        </authorList>
    </citation>
    <scope>NUCLEOTIDE SEQUENCE [LARGE SCALE GENOMIC DNA]</scope>
    <source>
        <tissue evidence="1">Shoot tip</tissue>
    </source>
</reference>
<sequence>MKWEGLGTNYDLNKSFDHTCRGDESVTVDYVSSEEQSEAGPFRKQKPKAKNIYILMEPTMVTILVAAKGVYQVPAIRSTEDMKGALRSLNVDAKELEVDENDTLPEQEFLGLKREVCPVQARVATRSMPYPSVEIYHTRLIV</sequence>
<dbReference type="EMBL" id="JAPFFL010000012">
    <property type="protein sequence ID" value="KAJ6689382.1"/>
    <property type="molecule type" value="Genomic_DNA"/>
</dbReference>
<reference evidence="1" key="1">
    <citation type="submission" date="2022-11" db="EMBL/GenBank/DDBJ databases">
        <authorList>
            <person name="Hyden B.L."/>
            <person name="Feng K."/>
            <person name="Yates T."/>
            <person name="Jawdy S."/>
            <person name="Smart L.B."/>
            <person name="Muchero W."/>
        </authorList>
    </citation>
    <scope>NUCLEOTIDE SEQUENCE</scope>
    <source>
        <tissue evidence="1">Shoot tip</tissue>
    </source>
</reference>
<comment type="caution">
    <text evidence="1">The sequence shown here is derived from an EMBL/GenBank/DDBJ whole genome shotgun (WGS) entry which is preliminary data.</text>
</comment>
<name>A0A9Q0PJL1_SALVM</name>
<evidence type="ECO:0000313" key="2">
    <source>
        <dbReference type="Proteomes" id="UP001151529"/>
    </source>
</evidence>
<keyword evidence="2" id="KW-1185">Reference proteome</keyword>
<dbReference type="Proteomes" id="UP001151529">
    <property type="component" value="Chromosome 8"/>
</dbReference>
<dbReference type="OrthoDB" id="542507at2759"/>
<protein>
    <submittedName>
        <fullName evidence="1">Uncharacterized protein</fullName>
    </submittedName>
</protein>